<keyword evidence="8" id="KW-1185">Reference proteome</keyword>
<dbReference type="PROSITE" id="PS51292">
    <property type="entry name" value="ZF_RING_CH"/>
    <property type="match status" value="1"/>
</dbReference>
<feature type="compositionally biased region" description="Polar residues" evidence="4">
    <location>
        <begin position="14"/>
        <end position="24"/>
    </location>
</feature>
<feature type="region of interest" description="Disordered" evidence="4">
    <location>
        <begin position="1"/>
        <end position="24"/>
    </location>
</feature>
<keyword evidence="1" id="KW-0479">Metal-binding</keyword>
<evidence type="ECO:0000256" key="3">
    <source>
        <dbReference type="ARBA" id="ARBA00022833"/>
    </source>
</evidence>
<keyword evidence="5" id="KW-0812">Transmembrane</keyword>
<feature type="transmembrane region" description="Helical" evidence="5">
    <location>
        <begin position="393"/>
        <end position="417"/>
    </location>
</feature>
<keyword evidence="3" id="KW-0862">Zinc</keyword>
<name>A0A5N6N263_9ASTR</name>
<evidence type="ECO:0000256" key="4">
    <source>
        <dbReference type="SAM" id="MobiDB-lite"/>
    </source>
</evidence>
<feature type="region of interest" description="Disordered" evidence="4">
    <location>
        <begin position="183"/>
        <end position="210"/>
    </location>
</feature>
<dbReference type="PANTHER" id="PTHR46158">
    <property type="entry name" value="OS02G0165000 PROTEIN"/>
    <property type="match status" value="1"/>
</dbReference>
<feature type="domain" description="RING-CH-type" evidence="6">
    <location>
        <begin position="209"/>
        <end position="271"/>
    </location>
</feature>
<evidence type="ECO:0000259" key="6">
    <source>
        <dbReference type="PROSITE" id="PS51292"/>
    </source>
</evidence>
<dbReference type="CDD" id="cd16495">
    <property type="entry name" value="RING_CH-C4HC3_MARCH"/>
    <property type="match status" value="1"/>
</dbReference>
<protein>
    <recommendedName>
        <fullName evidence="6">RING-CH-type domain-containing protein</fullName>
    </recommendedName>
</protein>
<feature type="compositionally biased region" description="Low complexity" evidence="4">
    <location>
        <begin position="76"/>
        <end position="86"/>
    </location>
</feature>
<evidence type="ECO:0000256" key="5">
    <source>
        <dbReference type="SAM" id="Phobius"/>
    </source>
</evidence>
<dbReference type="InterPro" id="IPR011016">
    <property type="entry name" value="Znf_RING-CH"/>
</dbReference>
<gene>
    <name evidence="7" type="ORF">E3N88_24432</name>
</gene>
<dbReference type="GO" id="GO:0008270">
    <property type="term" value="F:zinc ion binding"/>
    <property type="evidence" value="ECO:0007669"/>
    <property type="project" value="UniProtKB-KW"/>
</dbReference>
<comment type="caution">
    <text evidence="7">The sequence shown here is derived from an EMBL/GenBank/DDBJ whole genome shotgun (WGS) entry which is preliminary data.</text>
</comment>
<dbReference type="OrthoDB" id="435038at2759"/>
<organism evidence="7 8">
    <name type="scientific">Mikania micrantha</name>
    <name type="common">bitter vine</name>
    <dbReference type="NCBI Taxonomy" id="192012"/>
    <lineage>
        <taxon>Eukaryota</taxon>
        <taxon>Viridiplantae</taxon>
        <taxon>Streptophyta</taxon>
        <taxon>Embryophyta</taxon>
        <taxon>Tracheophyta</taxon>
        <taxon>Spermatophyta</taxon>
        <taxon>Magnoliopsida</taxon>
        <taxon>eudicotyledons</taxon>
        <taxon>Gunneridae</taxon>
        <taxon>Pentapetalae</taxon>
        <taxon>asterids</taxon>
        <taxon>campanulids</taxon>
        <taxon>Asterales</taxon>
        <taxon>Asteraceae</taxon>
        <taxon>Asteroideae</taxon>
        <taxon>Heliantheae alliance</taxon>
        <taxon>Eupatorieae</taxon>
        <taxon>Mikania</taxon>
    </lineage>
</organism>
<dbReference type="InterPro" id="IPR013083">
    <property type="entry name" value="Znf_RING/FYVE/PHD"/>
</dbReference>
<reference evidence="7 8" key="1">
    <citation type="submission" date="2019-05" db="EMBL/GenBank/DDBJ databases">
        <title>Mikania micrantha, genome provides insights into the molecular mechanism of rapid growth.</title>
        <authorList>
            <person name="Liu B."/>
        </authorList>
    </citation>
    <scope>NUCLEOTIDE SEQUENCE [LARGE SCALE GENOMIC DNA]</scope>
    <source>
        <strain evidence="7">NLD-2019</strain>
        <tissue evidence="7">Leaf</tissue>
    </source>
</reference>
<dbReference type="Pfam" id="PF12906">
    <property type="entry name" value="RINGv"/>
    <property type="match status" value="1"/>
</dbReference>
<dbReference type="Gene3D" id="3.30.40.10">
    <property type="entry name" value="Zinc/RING finger domain, C3HC4 (zinc finger)"/>
    <property type="match status" value="1"/>
</dbReference>
<proteinExistence type="predicted"/>
<keyword evidence="5" id="KW-1133">Transmembrane helix</keyword>
<dbReference type="Proteomes" id="UP000326396">
    <property type="component" value="Linkage Group LG3"/>
</dbReference>
<evidence type="ECO:0000313" key="8">
    <source>
        <dbReference type="Proteomes" id="UP000326396"/>
    </source>
</evidence>
<evidence type="ECO:0000313" key="7">
    <source>
        <dbReference type="EMBL" id="KAD4384264.1"/>
    </source>
</evidence>
<sequence length="463" mass="51248">MNFSRSFQVEDEISTASTNSPNFKNQNLYLEIPSRIAQPSSSQELIQTKIASTPNPTPKRVNFNLASSPGSQIRTNANASSANCSSRTKSLKKAPSSSAVQERPSIPRSWSLTKIFTPQRTTSLPVTPIVQSDQESVLGNSGGSLNLETKVQVHIARSRSMPVINKDTSIKRMDSFFRVIPSTPRVKDTISPTPSPTSDKDNKEEGGEDIPEEDAVCRICLVELCEGGETLKMECSCKGELALAHKDCAVKWFSIKGNKTCDVCHEDVQNLPVTLLRIQSTVRNRHVGASRSQPMEANGYGDVYRVWQEVPILVIVSMLAYFCFIEQLLVGNMGTSAIALSLPFSCVLGLLSSMTSSTMVRRRFVWLYASIQFALVVIFAHIFYSLVHVQPVLSILLATFAGCGVAMSGSSIIVEIVRLKRRWWNERSDQQMNLQIFLRSEPRRNQTASPSSSHVVPQQEIET</sequence>
<feature type="compositionally biased region" description="Polar residues" evidence="4">
    <location>
        <begin position="445"/>
        <end position="456"/>
    </location>
</feature>
<evidence type="ECO:0000256" key="1">
    <source>
        <dbReference type="ARBA" id="ARBA00022723"/>
    </source>
</evidence>
<keyword evidence="5" id="KW-0472">Membrane</keyword>
<feature type="compositionally biased region" description="Polar residues" evidence="4">
    <location>
        <begin position="65"/>
        <end position="75"/>
    </location>
</feature>
<keyword evidence="2" id="KW-0863">Zinc-finger</keyword>
<dbReference type="AlphaFoldDB" id="A0A5N6N263"/>
<accession>A0A5N6N263</accession>
<feature type="region of interest" description="Disordered" evidence="4">
    <location>
        <begin position="65"/>
        <end position="105"/>
    </location>
</feature>
<evidence type="ECO:0000256" key="2">
    <source>
        <dbReference type="ARBA" id="ARBA00022771"/>
    </source>
</evidence>
<dbReference type="SUPFAM" id="SSF57850">
    <property type="entry name" value="RING/U-box"/>
    <property type="match status" value="1"/>
</dbReference>
<dbReference type="EMBL" id="SZYD01000013">
    <property type="protein sequence ID" value="KAD4384264.1"/>
    <property type="molecule type" value="Genomic_DNA"/>
</dbReference>
<feature type="region of interest" description="Disordered" evidence="4">
    <location>
        <begin position="442"/>
        <end position="463"/>
    </location>
</feature>
<dbReference type="PANTHER" id="PTHR46158:SF22">
    <property type="entry name" value="E3 UBIQUITIN-PROTEIN LIGASE MARCH"/>
    <property type="match status" value="1"/>
</dbReference>
<feature type="transmembrane region" description="Helical" evidence="5">
    <location>
        <begin position="365"/>
        <end position="387"/>
    </location>
</feature>
<feature type="transmembrane region" description="Helical" evidence="5">
    <location>
        <begin position="336"/>
        <end position="353"/>
    </location>
</feature>
<dbReference type="SMART" id="SM00744">
    <property type="entry name" value="RINGv"/>
    <property type="match status" value="1"/>
</dbReference>